<evidence type="ECO:0000256" key="5">
    <source>
        <dbReference type="ARBA" id="ARBA00023237"/>
    </source>
</evidence>
<reference evidence="8" key="1">
    <citation type="submission" date="2020-06" db="EMBL/GenBank/DDBJ databases">
        <authorList>
            <person name="Dong N."/>
        </authorList>
    </citation>
    <scope>NUCLEOTIDE SEQUENCE</scope>
    <source>
        <strain evidence="8">R1692</strain>
    </source>
</reference>
<evidence type="ECO:0000313" key="9">
    <source>
        <dbReference type="Proteomes" id="UP001170954"/>
    </source>
</evidence>
<sequence length="460" mass="52603">MKHNLNVILSLLLTIFMQSCKSDFLDAKPDKSLTVPQTLADLQSLLDNSDNVMNETPYLGLVSSDDVYISDLGLVPMRAPVPAAYKWEKEFYSGLVDYSTDWITCYKQVFYSNIVLEAADNLTENHAKSSLDNVKGTAYFFRAYAFFQVAQQFCETYDRTNASETLGIPLRLVPDVDIPSVRSSLEQTYTQIVLDLEHSLRLLPEVQIKLTRPTKIAACALLARVYLVMGDYENAERYASQVLAKQSTLLNYNQFDPNSTRPFPTVLQEGYNPEVLFYSVMGTIPGFQISSEAGVDTALYHAYDNHDLRKGLFFRKRSQTVFSFKGQYSGAGVYFTGLAVDEIYLIRAECRARMGDFKGALSDINKLLVTRWRVGRYVPFSSLDRDQLLSHILNERRKQLVFRGLRWSDLRRLNKDEKTGMSLFRRVQGELIELRPNDPKYIFALPPDVIKYSNMEQNPR</sequence>
<dbReference type="RefSeq" id="WP_286651416.1">
    <property type="nucleotide sequence ID" value="NZ_JACAGK010000027.1"/>
</dbReference>
<protein>
    <submittedName>
        <fullName evidence="8">RagB/SusD family nutrient uptake outer membrane protein</fullName>
    </submittedName>
</protein>
<evidence type="ECO:0000259" key="7">
    <source>
        <dbReference type="Pfam" id="PF14322"/>
    </source>
</evidence>
<dbReference type="EMBL" id="JACAGK010000027">
    <property type="protein sequence ID" value="MDM1048702.1"/>
    <property type="molecule type" value="Genomic_DNA"/>
</dbReference>
<dbReference type="Gene3D" id="1.25.40.390">
    <property type="match status" value="1"/>
</dbReference>
<gene>
    <name evidence="8" type="ORF">HX018_10670</name>
</gene>
<dbReference type="Proteomes" id="UP001170954">
    <property type="component" value="Unassembled WGS sequence"/>
</dbReference>
<evidence type="ECO:0000256" key="1">
    <source>
        <dbReference type="ARBA" id="ARBA00004442"/>
    </source>
</evidence>
<evidence type="ECO:0000313" key="8">
    <source>
        <dbReference type="EMBL" id="MDM1048702.1"/>
    </source>
</evidence>
<keyword evidence="9" id="KW-1185">Reference proteome</keyword>
<reference evidence="8" key="2">
    <citation type="journal article" date="2022" name="Sci. Total Environ.">
        <title>Prevalence, transmission, and molecular epidemiology of tet(X)-positive bacteria among humans, animals, and environmental niches in China: An epidemiological, and genomic-based study.</title>
        <authorList>
            <person name="Dong N."/>
            <person name="Zeng Y."/>
            <person name="Cai C."/>
            <person name="Sun C."/>
            <person name="Lu J."/>
            <person name="Liu C."/>
            <person name="Zhou H."/>
            <person name="Sun Q."/>
            <person name="Shu L."/>
            <person name="Wang H."/>
            <person name="Wang Y."/>
            <person name="Wang S."/>
            <person name="Wu C."/>
            <person name="Chan E.W."/>
            <person name="Chen G."/>
            <person name="Shen Z."/>
            <person name="Chen S."/>
            <person name="Zhang R."/>
        </authorList>
    </citation>
    <scope>NUCLEOTIDE SEQUENCE</scope>
    <source>
        <strain evidence="8">R1692</strain>
    </source>
</reference>
<comment type="similarity">
    <text evidence="2">Belongs to the SusD family.</text>
</comment>
<keyword evidence="3" id="KW-0732">Signal</keyword>
<comment type="caution">
    <text evidence="8">The sequence shown here is derived from an EMBL/GenBank/DDBJ whole genome shotgun (WGS) entry which is preliminary data.</text>
</comment>
<comment type="subcellular location">
    <subcellularLocation>
        <location evidence="1">Cell outer membrane</location>
    </subcellularLocation>
</comment>
<evidence type="ECO:0000256" key="3">
    <source>
        <dbReference type="ARBA" id="ARBA00022729"/>
    </source>
</evidence>
<dbReference type="SUPFAM" id="SSF48452">
    <property type="entry name" value="TPR-like"/>
    <property type="match status" value="1"/>
</dbReference>
<keyword evidence="5" id="KW-0998">Cell outer membrane</keyword>
<keyword evidence="4" id="KW-0472">Membrane</keyword>
<feature type="domain" description="SusD-like N-terminal" evidence="7">
    <location>
        <begin position="23"/>
        <end position="227"/>
    </location>
</feature>
<organism evidence="8 9">
    <name type="scientific">Sphingobacterium hotanense</name>
    <dbReference type="NCBI Taxonomy" id="649196"/>
    <lineage>
        <taxon>Bacteria</taxon>
        <taxon>Pseudomonadati</taxon>
        <taxon>Bacteroidota</taxon>
        <taxon>Sphingobacteriia</taxon>
        <taxon>Sphingobacteriales</taxon>
        <taxon>Sphingobacteriaceae</taxon>
        <taxon>Sphingobacterium</taxon>
    </lineage>
</organism>
<dbReference type="PROSITE" id="PS51257">
    <property type="entry name" value="PROKAR_LIPOPROTEIN"/>
    <property type="match status" value="1"/>
</dbReference>
<feature type="domain" description="RagB/SusD" evidence="6">
    <location>
        <begin position="342"/>
        <end position="419"/>
    </location>
</feature>
<accession>A0ABT7NN86</accession>
<dbReference type="Pfam" id="PF14322">
    <property type="entry name" value="SusD-like_3"/>
    <property type="match status" value="1"/>
</dbReference>
<proteinExistence type="inferred from homology"/>
<dbReference type="Pfam" id="PF07980">
    <property type="entry name" value="SusD_RagB"/>
    <property type="match status" value="1"/>
</dbReference>
<evidence type="ECO:0000256" key="2">
    <source>
        <dbReference type="ARBA" id="ARBA00006275"/>
    </source>
</evidence>
<dbReference type="InterPro" id="IPR012944">
    <property type="entry name" value="SusD_RagB_dom"/>
</dbReference>
<dbReference type="InterPro" id="IPR011990">
    <property type="entry name" value="TPR-like_helical_dom_sf"/>
</dbReference>
<evidence type="ECO:0000259" key="6">
    <source>
        <dbReference type="Pfam" id="PF07980"/>
    </source>
</evidence>
<evidence type="ECO:0000256" key="4">
    <source>
        <dbReference type="ARBA" id="ARBA00023136"/>
    </source>
</evidence>
<dbReference type="InterPro" id="IPR033985">
    <property type="entry name" value="SusD-like_N"/>
</dbReference>
<name>A0ABT7NN86_9SPHI</name>